<dbReference type="InParanoid" id="A0A7M7NNZ7"/>
<reference evidence="1" key="2">
    <citation type="submission" date="2021-01" db="UniProtKB">
        <authorList>
            <consortium name="EnsemblMetazoa"/>
        </authorList>
    </citation>
    <scope>IDENTIFICATION</scope>
</reference>
<dbReference type="EnsemblMetazoa" id="XM_030983497">
    <property type="protein sequence ID" value="XP_030839357"/>
    <property type="gene ID" value="LOC115923174"/>
</dbReference>
<proteinExistence type="predicted"/>
<evidence type="ECO:0000313" key="2">
    <source>
        <dbReference type="Proteomes" id="UP000007110"/>
    </source>
</evidence>
<evidence type="ECO:0000313" key="1">
    <source>
        <dbReference type="EnsemblMetazoa" id="XP_030839357"/>
    </source>
</evidence>
<dbReference type="GeneID" id="115923174"/>
<name>A0A7M7NNZ7_STRPU</name>
<sequence length="221" mass="25826">MGTNSKLILDSIFRLDHGTDLTQKQRTELFKAMTPIRLVEAFRDTSFIGLGDQYAALQMDSLKETFFLLKGNIKLLEQVAGAIYEHMRRGMQVAAAFFEHMRRGMRSELCDDEIEPDLLLVVPILLECPAFDRPDEEWGGRIIKEMAVILTLMYQTSKRNIAVLERWWDKDSDLLARVIKVFVQAFRHELKFYLDNNASKPPDNYPYFEILRLVRMFGKRK</sequence>
<dbReference type="AlphaFoldDB" id="A0A7M7NNZ7"/>
<keyword evidence="2" id="KW-1185">Reference proteome</keyword>
<organism evidence="1 2">
    <name type="scientific">Strongylocentrotus purpuratus</name>
    <name type="common">Purple sea urchin</name>
    <dbReference type="NCBI Taxonomy" id="7668"/>
    <lineage>
        <taxon>Eukaryota</taxon>
        <taxon>Metazoa</taxon>
        <taxon>Echinodermata</taxon>
        <taxon>Eleutherozoa</taxon>
        <taxon>Echinozoa</taxon>
        <taxon>Echinoidea</taxon>
        <taxon>Euechinoidea</taxon>
        <taxon>Echinacea</taxon>
        <taxon>Camarodonta</taxon>
        <taxon>Echinidea</taxon>
        <taxon>Strongylocentrotidae</taxon>
        <taxon>Strongylocentrotus</taxon>
    </lineage>
</organism>
<reference evidence="2" key="1">
    <citation type="submission" date="2015-02" db="EMBL/GenBank/DDBJ databases">
        <title>Genome sequencing for Strongylocentrotus purpuratus.</title>
        <authorList>
            <person name="Murali S."/>
            <person name="Liu Y."/>
            <person name="Vee V."/>
            <person name="English A."/>
            <person name="Wang M."/>
            <person name="Skinner E."/>
            <person name="Han Y."/>
            <person name="Muzny D.M."/>
            <person name="Worley K.C."/>
            <person name="Gibbs R.A."/>
        </authorList>
    </citation>
    <scope>NUCLEOTIDE SEQUENCE</scope>
</reference>
<protein>
    <submittedName>
        <fullName evidence="1">Uncharacterized protein</fullName>
    </submittedName>
</protein>
<dbReference type="KEGG" id="spu:115923174"/>
<dbReference type="Proteomes" id="UP000007110">
    <property type="component" value="Unassembled WGS sequence"/>
</dbReference>
<dbReference type="RefSeq" id="XP_030839357.1">
    <property type="nucleotide sequence ID" value="XM_030983497.1"/>
</dbReference>
<accession>A0A7M7NNZ7</accession>